<protein>
    <recommendedName>
        <fullName evidence="6">Phospholipid/glycerol acyltransferase domain-containing protein</fullName>
    </recommendedName>
</protein>
<name>A0A1Z1W646_9ACTN</name>
<proteinExistence type="predicted"/>
<keyword evidence="5" id="KW-0012">Acyltransferase</keyword>
<organism evidence="7 8">
    <name type="scientific">Streptomyces alboflavus</name>
    <dbReference type="NCBI Taxonomy" id="67267"/>
    <lineage>
        <taxon>Bacteria</taxon>
        <taxon>Bacillati</taxon>
        <taxon>Actinomycetota</taxon>
        <taxon>Actinomycetes</taxon>
        <taxon>Kitasatosporales</taxon>
        <taxon>Streptomycetaceae</taxon>
        <taxon>Streptomyces</taxon>
    </lineage>
</organism>
<dbReference type="eggNOG" id="COG0204">
    <property type="taxonomic scope" value="Bacteria"/>
</dbReference>
<dbReference type="AlphaFoldDB" id="A0A1Z1W646"/>
<dbReference type="Proteomes" id="UP000195880">
    <property type="component" value="Chromosome"/>
</dbReference>
<dbReference type="CDD" id="cd07989">
    <property type="entry name" value="LPLAT_AGPAT-like"/>
    <property type="match status" value="1"/>
</dbReference>
<dbReference type="PANTHER" id="PTHR10434:SF64">
    <property type="entry name" value="1-ACYL-SN-GLYCEROL-3-PHOSPHATE ACYLTRANSFERASE-RELATED"/>
    <property type="match status" value="1"/>
</dbReference>
<comment type="pathway">
    <text evidence="1">Lipid metabolism.</text>
</comment>
<sequence>MNPWAVDVGCPRTCAVRPATRVGPAEEALRYAAVARELGRSLLLGERLAGDVAPRVQARRVLRALGVDLEAALAPLSVPGTDTGTLIVANHISWLDVVALLAVEPVSFVAKKEIGRWPVVGTLARRMGTQFIDREGGRRELPLMVGELAKTLASGRSVLVFPQATTWCSVGSGRFRRAAFQAAVDAGVPVRPVTVAYRQGGAASTAAAFLADEGFGGSLRRVALARGLTVRVSAHAPLHGHDRKMLAAQAWAAVCAGDDAVAETAGEHGRVALS</sequence>
<evidence type="ECO:0000256" key="4">
    <source>
        <dbReference type="ARBA" id="ARBA00023098"/>
    </source>
</evidence>
<dbReference type="InterPro" id="IPR002123">
    <property type="entry name" value="Plipid/glycerol_acylTrfase"/>
</dbReference>
<dbReference type="KEGG" id="salf:SMD44_01316"/>
<feature type="domain" description="Phospholipid/glycerol acyltransferase" evidence="6">
    <location>
        <begin position="85"/>
        <end position="198"/>
    </location>
</feature>
<dbReference type="Pfam" id="PF01553">
    <property type="entry name" value="Acyltransferase"/>
    <property type="match status" value="1"/>
</dbReference>
<keyword evidence="3" id="KW-0808">Transferase</keyword>
<keyword evidence="8" id="KW-1185">Reference proteome</keyword>
<dbReference type="EMBL" id="CP021748">
    <property type="protein sequence ID" value="ARX81918.1"/>
    <property type="molecule type" value="Genomic_DNA"/>
</dbReference>
<dbReference type="SUPFAM" id="SSF69593">
    <property type="entry name" value="Glycerol-3-phosphate (1)-acyltransferase"/>
    <property type="match status" value="1"/>
</dbReference>
<dbReference type="SMART" id="SM00563">
    <property type="entry name" value="PlsC"/>
    <property type="match status" value="1"/>
</dbReference>
<accession>A0A1Z1W646</accession>
<evidence type="ECO:0000256" key="1">
    <source>
        <dbReference type="ARBA" id="ARBA00005189"/>
    </source>
</evidence>
<dbReference type="GO" id="GO:0006654">
    <property type="term" value="P:phosphatidic acid biosynthetic process"/>
    <property type="evidence" value="ECO:0007669"/>
    <property type="project" value="TreeGrafter"/>
</dbReference>
<evidence type="ECO:0000313" key="8">
    <source>
        <dbReference type="Proteomes" id="UP000195880"/>
    </source>
</evidence>
<evidence type="ECO:0000256" key="3">
    <source>
        <dbReference type="ARBA" id="ARBA00022679"/>
    </source>
</evidence>
<gene>
    <name evidence="7" type="ORF">SMD44_01316</name>
</gene>
<evidence type="ECO:0000256" key="2">
    <source>
        <dbReference type="ARBA" id="ARBA00022516"/>
    </source>
</evidence>
<evidence type="ECO:0000313" key="7">
    <source>
        <dbReference type="EMBL" id="ARX81918.1"/>
    </source>
</evidence>
<evidence type="ECO:0000259" key="6">
    <source>
        <dbReference type="SMART" id="SM00563"/>
    </source>
</evidence>
<reference evidence="7 8" key="1">
    <citation type="submission" date="2017-05" db="EMBL/GenBank/DDBJ databases">
        <title>Streptomyces alboflavus Genome sequencing and assembly.</title>
        <authorList>
            <person name="Wang Y."/>
            <person name="Du B."/>
            <person name="Ding Y."/>
            <person name="Liu H."/>
            <person name="Hou Q."/>
            <person name="Liu K."/>
            <person name="Wang C."/>
            <person name="Yao L."/>
        </authorList>
    </citation>
    <scope>NUCLEOTIDE SEQUENCE [LARGE SCALE GENOMIC DNA]</scope>
    <source>
        <strain evidence="7 8">MDJK44</strain>
    </source>
</reference>
<keyword evidence="4" id="KW-0443">Lipid metabolism</keyword>
<dbReference type="GO" id="GO:0003841">
    <property type="term" value="F:1-acylglycerol-3-phosphate O-acyltransferase activity"/>
    <property type="evidence" value="ECO:0007669"/>
    <property type="project" value="TreeGrafter"/>
</dbReference>
<evidence type="ECO:0000256" key="5">
    <source>
        <dbReference type="ARBA" id="ARBA00023315"/>
    </source>
</evidence>
<dbReference type="RefSeq" id="WP_237307004.1">
    <property type="nucleotide sequence ID" value="NZ_CP021748.1"/>
</dbReference>
<keyword evidence="2" id="KW-0444">Lipid biosynthesis</keyword>
<dbReference type="STRING" id="67267.GCA_000716675_03921"/>
<dbReference type="PANTHER" id="PTHR10434">
    <property type="entry name" value="1-ACYL-SN-GLYCEROL-3-PHOSPHATE ACYLTRANSFERASE"/>
    <property type="match status" value="1"/>
</dbReference>